<accession>A0A4P8XNL0</accession>
<evidence type="ECO:0000256" key="7">
    <source>
        <dbReference type="HAMAP-Rule" id="MF_00108"/>
    </source>
</evidence>
<evidence type="ECO:0000313" key="8">
    <source>
        <dbReference type="EMBL" id="QCT04466.1"/>
    </source>
</evidence>
<evidence type="ECO:0000256" key="2">
    <source>
        <dbReference type="ARBA" id="ARBA00004787"/>
    </source>
</evidence>
<dbReference type="AlphaFoldDB" id="A0A4P8XNL0"/>
<dbReference type="SUPFAM" id="SSF53448">
    <property type="entry name" value="Nucleotide-diphospho-sugar transferases"/>
    <property type="match status" value="1"/>
</dbReference>
<dbReference type="NCBIfam" id="TIGR00453">
    <property type="entry name" value="ispD"/>
    <property type="match status" value="1"/>
</dbReference>
<dbReference type="GO" id="GO:0019288">
    <property type="term" value="P:isopentenyl diphosphate biosynthetic process, methylerythritol 4-phosphate pathway"/>
    <property type="evidence" value="ECO:0007669"/>
    <property type="project" value="UniProtKB-UniRule"/>
</dbReference>
<dbReference type="InterPro" id="IPR001228">
    <property type="entry name" value="IspD"/>
</dbReference>
<protein>
    <recommendedName>
        <fullName evidence="7">2-C-methyl-D-erythritol 4-phosphate cytidylyltransferase</fullName>
        <ecNumber evidence="7">2.7.7.60</ecNumber>
    </recommendedName>
    <alternativeName>
        <fullName evidence="7">4-diphosphocytidyl-2C-methyl-D-erythritol synthase</fullName>
    </alternativeName>
    <alternativeName>
        <fullName evidence="7">MEP cytidylyltransferase</fullName>
        <shortName evidence="7">MCT</shortName>
    </alternativeName>
</protein>
<keyword evidence="5 7" id="KW-0548">Nucleotidyltransferase</keyword>
<evidence type="ECO:0000256" key="3">
    <source>
        <dbReference type="ARBA" id="ARBA00009789"/>
    </source>
</evidence>
<dbReference type="InterPro" id="IPR050088">
    <property type="entry name" value="IspD/TarI_cytidylyltransf_bact"/>
</dbReference>
<name>A0A4P8XNL0_9BACL</name>
<dbReference type="Proteomes" id="UP000300879">
    <property type="component" value="Chromosome"/>
</dbReference>
<dbReference type="PROSITE" id="PS01295">
    <property type="entry name" value="ISPD"/>
    <property type="match status" value="1"/>
</dbReference>
<evidence type="ECO:0000256" key="1">
    <source>
        <dbReference type="ARBA" id="ARBA00001282"/>
    </source>
</evidence>
<dbReference type="Gene3D" id="3.90.550.10">
    <property type="entry name" value="Spore Coat Polysaccharide Biosynthesis Protein SpsA, Chain A"/>
    <property type="match status" value="1"/>
</dbReference>
<keyword evidence="9" id="KW-1185">Reference proteome</keyword>
<dbReference type="EMBL" id="CP040396">
    <property type="protein sequence ID" value="QCT04466.1"/>
    <property type="molecule type" value="Genomic_DNA"/>
</dbReference>
<evidence type="ECO:0000256" key="6">
    <source>
        <dbReference type="ARBA" id="ARBA00023229"/>
    </source>
</evidence>
<comment type="function">
    <text evidence="7">Catalyzes the formation of 4-diphosphocytidyl-2-C-methyl-D-erythritol from CTP and 2-C-methyl-D-erythritol 4-phosphate (MEP).</text>
</comment>
<dbReference type="GO" id="GO:0050518">
    <property type="term" value="F:2-C-methyl-D-erythritol 4-phosphate cytidylyltransferase activity"/>
    <property type="evidence" value="ECO:0007669"/>
    <property type="project" value="UniProtKB-UniRule"/>
</dbReference>
<dbReference type="PANTHER" id="PTHR32125:SF4">
    <property type="entry name" value="2-C-METHYL-D-ERYTHRITOL 4-PHOSPHATE CYTIDYLYLTRANSFERASE, CHLOROPLASTIC"/>
    <property type="match status" value="1"/>
</dbReference>
<dbReference type="EC" id="2.7.7.60" evidence="7"/>
<feature type="site" description="Positions MEP for the nucleophilic attack" evidence="7">
    <location>
        <position position="154"/>
    </location>
</feature>
<sequence>MFTGFGAVIVAAGKGSRMGTRESKQFLDIGGRPIVVQTLDIFNRLPWMEEIVLVTGEDDVPRCQDWISEYGLDKVKAVVPGGRERQESVYLGILQLHSEWVMIHDGVRPFVTHEEIAACRDTAIREGAAVLAVPVKDTIKQVNGQGLITGTPARQSLWAVHTPQAFRLADLLRAHETAQQDGFTATDDAMLLEHLGLPVAITEGKYSNIKITTPDDLVLAALMTRNKEESDS</sequence>
<dbReference type="FunFam" id="3.90.550.10:FF:000003">
    <property type="entry name" value="2-C-methyl-D-erythritol 4-phosphate cytidylyltransferase"/>
    <property type="match status" value="1"/>
</dbReference>
<proteinExistence type="inferred from homology"/>
<comment type="pathway">
    <text evidence="2 7">Isoprenoid biosynthesis; isopentenyl diphosphate biosynthesis via DXP pathway; isopentenyl diphosphate from 1-deoxy-D-xylulose 5-phosphate: step 2/6.</text>
</comment>
<evidence type="ECO:0000256" key="4">
    <source>
        <dbReference type="ARBA" id="ARBA00022679"/>
    </source>
</evidence>
<evidence type="ECO:0000256" key="5">
    <source>
        <dbReference type="ARBA" id="ARBA00022695"/>
    </source>
</evidence>
<dbReference type="InterPro" id="IPR034683">
    <property type="entry name" value="IspD/TarI"/>
</dbReference>
<feature type="site" description="Transition state stabilizer" evidence="7">
    <location>
        <position position="17"/>
    </location>
</feature>
<dbReference type="HAMAP" id="MF_00108">
    <property type="entry name" value="IspD"/>
    <property type="match status" value="1"/>
</dbReference>
<keyword evidence="4 7" id="KW-0808">Transferase</keyword>
<evidence type="ECO:0000313" key="9">
    <source>
        <dbReference type="Proteomes" id="UP000300879"/>
    </source>
</evidence>
<feature type="site" description="Positions MEP for the nucleophilic attack" evidence="7">
    <location>
        <position position="210"/>
    </location>
</feature>
<dbReference type="PANTHER" id="PTHR32125">
    <property type="entry name" value="2-C-METHYL-D-ERYTHRITOL 4-PHOSPHATE CYTIDYLYLTRANSFERASE, CHLOROPLASTIC"/>
    <property type="match status" value="1"/>
</dbReference>
<dbReference type="RefSeq" id="WP_138227169.1">
    <property type="nucleotide sequence ID" value="NZ_CP040396.1"/>
</dbReference>
<dbReference type="OrthoDB" id="9806837at2"/>
<reference evidence="8 9" key="1">
    <citation type="submission" date="2019-05" db="EMBL/GenBank/DDBJ databases">
        <authorList>
            <person name="Chen C."/>
        </authorList>
    </citation>
    <scope>NUCLEOTIDE SEQUENCE [LARGE SCALE GENOMIC DNA]</scope>
    <source>
        <strain evidence="8 9">HB172198</strain>
    </source>
</reference>
<comment type="similarity">
    <text evidence="3 7">Belongs to the IspD/TarI cytidylyltransferase family. IspD subfamily.</text>
</comment>
<dbReference type="UniPathway" id="UPA00056">
    <property type="reaction ID" value="UER00093"/>
</dbReference>
<dbReference type="InterPro" id="IPR029044">
    <property type="entry name" value="Nucleotide-diphossugar_trans"/>
</dbReference>
<dbReference type="KEGG" id="palo:E6C60_3759"/>
<feature type="site" description="Transition state stabilizer" evidence="7">
    <location>
        <position position="24"/>
    </location>
</feature>
<organism evidence="8 9">
    <name type="scientific">Paenibacillus algicola</name>
    <dbReference type="NCBI Taxonomy" id="2565926"/>
    <lineage>
        <taxon>Bacteria</taxon>
        <taxon>Bacillati</taxon>
        <taxon>Bacillota</taxon>
        <taxon>Bacilli</taxon>
        <taxon>Bacillales</taxon>
        <taxon>Paenibacillaceae</taxon>
        <taxon>Paenibacillus</taxon>
    </lineage>
</organism>
<comment type="catalytic activity">
    <reaction evidence="1 7">
        <text>2-C-methyl-D-erythritol 4-phosphate + CTP + H(+) = 4-CDP-2-C-methyl-D-erythritol + diphosphate</text>
        <dbReference type="Rhea" id="RHEA:13429"/>
        <dbReference type="ChEBI" id="CHEBI:15378"/>
        <dbReference type="ChEBI" id="CHEBI:33019"/>
        <dbReference type="ChEBI" id="CHEBI:37563"/>
        <dbReference type="ChEBI" id="CHEBI:57823"/>
        <dbReference type="ChEBI" id="CHEBI:58262"/>
        <dbReference type="EC" id="2.7.7.60"/>
    </reaction>
</comment>
<dbReference type="Pfam" id="PF01128">
    <property type="entry name" value="IspD"/>
    <property type="match status" value="1"/>
</dbReference>
<keyword evidence="6 7" id="KW-0414">Isoprene biosynthesis</keyword>
<dbReference type="CDD" id="cd02516">
    <property type="entry name" value="CDP-ME_synthetase"/>
    <property type="match status" value="1"/>
</dbReference>
<gene>
    <name evidence="7" type="primary">ispD</name>
    <name evidence="8" type="ORF">E6C60_3759</name>
</gene>
<dbReference type="InterPro" id="IPR018294">
    <property type="entry name" value="ISPD_synthase_CS"/>
</dbReference>